<dbReference type="AlphaFoldDB" id="A0A7N0URD0"/>
<evidence type="ECO:0000256" key="3">
    <source>
        <dbReference type="SAM" id="MobiDB-lite"/>
    </source>
</evidence>
<feature type="region of interest" description="Disordered" evidence="3">
    <location>
        <begin position="1"/>
        <end position="24"/>
    </location>
</feature>
<keyword evidence="6" id="KW-1185">Reference proteome</keyword>
<dbReference type="PANTHER" id="PTHR31234">
    <property type="entry name" value="LATE EMBRYOGENESIS ABUNDANT (LEA) HYDROXYPROLINE-RICH GLYCOPROTEIN FAMILY"/>
    <property type="match status" value="1"/>
</dbReference>
<dbReference type="GO" id="GO:0098542">
    <property type="term" value="P:defense response to other organism"/>
    <property type="evidence" value="ECO:0007669"/>
    <property type="project" value="InterPro"/>
</dbReference>
<protein>
    <recommendedName>
        <fullName evidence="7">Late embryogenesis abundant protein LEA-2 subgroup domain-containing protein</fullName>
    </recommendedName>
</protein>
<dbReference type="Proteomes" id="UP000594263">
    <property type="component" value="Unplaced"/>
</dbReference>
<reference evidence="5" key="1">
    <citation type="submission" date="2021-01" db="UniProtKB">
        <authorList>
            <consortium name="EnsemblPlants"/>
        </authorList>
    </citation>
    <scope>IDENTIFICATION</scope>
</reference>
<evidence type="ECO:0000313" key="6">
    <source>
        <dbReference type="Proteomes" id="UP000594263"/>
    </source>
</evidence>
<evidence type="ECO:0000256" key="2">
    <source>
        <dbReference type="ARBA" id="ARBA00023136"/>
    </source>
</evidence>
<dbReference type="InterPro" id="IPR044839">
    <property type="entry name" value="NDR1-like"/>
</dbReference>
<comment type="subcellular location">
    <subcellularLocation>
        <location evidence="1">Membrane</location>
    </subcellularLocation>
</comment>
<evidence type="ECO:0008006" key="7">
    <source>
        <dbReference type="Google" id="ProtNLM"/>
    </source>
</evidence>
<keyword evidence="4" id="KW-1133">Transmembrane helix</keyword>
<evidence type="ECO:0000256" key="4">
    <source>
        <dbReference type="SAM" id="Phobius"/>
    </source>
</evidence>
<dbReference type="GO" id="GO:0005886">
    <property type="term" value="C:plasma membrane"/>
    <property type="evidence" value="ECO:0007669"/>
    <property type="project" value="TreeGrafter"/>
</dbReference>
<evidence type="ECO:0000256" key="1">
    <source>
        <dbReference type="ARBA" id="ARBA00004370"/>
    </source>
</evidence>
<dbReference type="PANTHER" id="PTHR31234:SF2">
    <property type="entry name" value="OS05G0199100 PROTEIN"/>
    <property type="match status" value="1"/>
</dbReference>
<dbReference type="EnsemblPlants" id="Kaladp0081s0179.1.v1.1">
    <property type="protein sequence ID" value="Kaladp0081s0179.1.v1.1.CDS.1"/>
    <property type="gene ID" value="Kaladp0081s0179.v1.1"/>
</dbReference>
<feature type="compositionally biased region" description="Polar residues" evidence="3">
    <location>
        <begin position="8"/>
        <end position="24"/>
    </location>
</feature>
<accession>A0A7N0URD0</accession>
<keyword evidence="2 4" id="KW-0472">Membrane</keyword>
<dbReference type="OMA" id="CVTEDII"/>
<proteinExistence type="predicted"/>
<evidence type="ECO:0000313" key="5">
    <source>
        <dbReference type="EnsemblPlants" id="Kaladp0081s0179.1.v1.1.CDS.1"/>
    </source>
</evidence>
<keyword evidence="4" id="KW-0812">Transmembrane</keyword>
<dbReference type="Gramene" id="Kaladp0081s0179.1.v1.1">
    <property type="protein sequence ID" value="Kaladp0081s0179.1.v1.1.CDS.1"/>
    <property type="gene ID" value="Kaladp0081s0179.v1.1"/>
</dbReference>
<sequence>MAERNEQNQHQAHQGQSESGTVSGKAGTTQFIIKVPKDQIYKIPPPENAKRYADYTRRKPNRSSCCRRCILWTMFLILAAAVLAATAAGVVYLVFRPQVPRFTVEKISVSGFDSNLTASNSSPPIRLKFSLVVRAQNPNEKVSVYYERTSLVMIRHSEADLCDGELPYFRQPARNVTVMRAELSGAEIVSGGAVYDALVRDEKAGAVPLAVRIEAPQRLRFGNVKSWTFHVVVKCDVVVDELTEAARIVAGGCDSHVKIW</sequence>
<name>A0A7N0URD0_KALFE</name>
<organism evidence="5 6">
    <name type="scientific">Kalanchoe fedtschenkoi</name>
    <name type="common">Lavender scallops</name>
    <name type="synonym">South American air plant</name>
    <dbReference type="NCBI Taxonomy" id="63787"/>
    <lineage>
        <taxon>Eukaryota</taxon>
        <taxon>Viridiplantae</taxon>
        <taxon>Streptophyta</taxon>
        <taxon>Embryophyta</taxon>
        <taxon>Tracheophyta</taxon>
        <taxon>Spermatophyta</taxon>
        <taxon>Magnoliopsida</taxon>
        <taxon>eudicotyledons</taxon>
        <taxon>Gunneridae</taxon>
        <taxon>Pentapetalae</taxon>
        <taxon>Saxifragales</taxon>
        <taxon>Crassulaceae</taxon>
        <taxon>Kalanchoe</taxon>
    </lineage>
</organism>
<feature type="transmembrane region" description="Helical" evidence="4">
    <location>
        <begin position="69"/>
        <end position="95"/>
    </location>
</feature>